<organism evidence="1">
    <name type="scientific">Pithovirus LCDPAC02</name>
    <dbReference type="NCBI Taxonomy" id="2506601"/>
    <lineage>
        <taxon>Viruses</taxon>
        <taxon>Pithoviruses</taxon>
    </lineage>
</organism>
<sequence>MTPLHSSLGNRARLQLKKKKKKKFLKILKFLKEKKK</sequence>
<protein>
    <submittedName>
        <fullName evidence="1">Uncharacterized protein</fullName>
    </submittedName>
</protein>
<dbReference type="EMBL" id="MK500307">
    <property type="protein sequence ID" value="QBK85188.1"/>
    <property type="molecule type" value="Genomic_DNA"/>
</dbReference>
<name>A0A481YPM9_9VIRU</name>
<accession>A0A481YPM9</accession>
<gene>
    <name evidence="1" type="ORF">LCDPAC02_03870</name>
</gene>
<evidence type="ECO:0000313" key="1">
    <source>
        <dbReference type="EMBL" id="QBK85188.1"/>
    </source>
</evidence>
<reference evidence="1" key="1">
    <citation type="journal article" date="2019" name="MBio">
        <title>Virus Genomes from Deep Sea Sediments Expand the Ocean Megavirome and Support Independent Origins of Viral Gigantism.</title>
        <authorList>
            <person name="Backstrom D."/>
            <person name="Yutin N."/>
            <person name="Jorgensen S.L."/>
            <person name="Dharamshi J."/>
            <person name="Homa F."/>
            <person name="Zaremba-Niedwiedzka K."/>
            <person name="Spang A."/>
            <person name="Wolf Y.I."/>
            <person name="Koonin E.V."/>
            <person name="Ettema T.J."/>
        </authorList>
    </citation>
    <scope>NUCLEOTIDE SEQUENCE</scope>
</reference>
<proteinExistence type="predicted"/>